<accession>A0A0R3N7B8</accession>
<evidence type="ECO:0000259" key="3">
    <source>
        <dbReference type="PROSITE" id="PS50125"/>
    </source>
</evidence>
<feature type="transmembrane region" description="Helical" evidence="2">
    <location>
        <begin position="156"/>
        <end position="172"/>
    </location>
</feature>
<feature type="transmembrane region" description="Helical" evidence="2">
    <location>
        <begin position="67"/>
        <end position="85"/>
    </location>
</feature>
<evidence type="ECO:0000256" key="2">
    <source>
        <dbReference type="SAM" id="Phobius"/>
    </source>
</evidence>
<dbReference type="Gene3D" id="3.30.70.1230">
    <property type="entry name" value="Nucleotide cyclase"/>
    <property type="match status" value="1"/>
</dbReference>
<feature type="transmembrane region" description="Helical" evidence="2">
    <location>
        <begin position="133"/>
        <end position="149"/>
    </location>
</feature>
<dbReference type="InterPro" id="IPR029787">
    <property type="entry name" value="Nucleotide_cyclase"/>
</dbReference>
<dbReference type="InterPro" id="IPR050697">
    <property type="entry name" value="Adenylyl/Guanylyl_Cyclase_3/4"/>
</dbReference>
<keyword evidence="2" id="KW-0472">Membrane</keyword>
<dbReference type="SUPFAM" id="SSF55073">
    <property type="entry name" value="Nucleotide cyclase"/>
    <property type="match status" value="1"/>
</dbReference>
<dbReference type="PROSITE" id="PS50125">
    <property type="entry name" value="GUANYLATE_CYCLASE_2"/>
    <property type="match status" value="1"/>
</dbReference>
<keyword evidence="2" id="KW-1133">Transmembrane helix</keyword>
<protein>
    <submittedName>
        <fullName evidence="4">Guanylate cyclase</fullName>
    </submittedName>
</protein>
<feature type="domain" description="Guanylate cyclase" evidence="3">
    <location>
        <begin position="274"/>
        <end position="405"/>
    </location>
</feature>
<feature type="transmembrane region" description="Helical" evidence="2">
    <location>
        <begin position="40"/>
        <end position="61"/>
    </location>
</feature>
<organism evidence="4 5">
    <name type="scientific">Bradyrhizobium lablabi</name>
    <dbReference type="NCBI Taxonomy" id="722472"/>
    <lineage>
        <taxon>Bacteria</taxon>
        <taxon>Pseudomonadati</taxon>
        <taxon>Pseudomonadota</taxon>
        <taxon>Alphaproteobacteria</taxon>
        <taxon>Hyphomicrobiales</taxon>
        <taxon>Nitrobacteraceae</taxon>
        <taxon>Bradyrhizobium</taxon>
    </lineage>
</organism>
<feature type="region of interest" description="Disordered" evidence="1">
    <location>
        <begin position="1"/>
        <end position="20"/>
    </location>
</feature>
<dbReference type="EMBL" id="LLYB01000055">
    <property type="protein sequence ID" value="KRR25664.1"/>
    <property type="molecule type" value="Genomic_DNA"/>
</dbReference>
<name>A0A0R3N7B8_9BRAD</name>
<dbReference type="PANTHER" id="PTHR43081">
    <property type="entry name" value="ADENYLATE CYCLASE, TERMINAL-DIFFERENTIATION SPECIFIC-RELATED"/>
    <property type="match status" value="1"/>
</dbReference>
<dbReference type="Pfam" id="PF00211">
    <property type="entry name" value="Guanylate_cyc"/>
    <property type="match status" value="1"/>
</dbReference>
<evidence type="ECO:0000313" key="4">
    <source>
        <dbReference type="EMBL" id="KRR25664.1"/>
    </source>
</evidence>
<dbReference type="SMART" id="SM00044">
    <property type="entry name" value="CYCc"/>
    <property type="match status" value="1"/>
</dbReference>
<dbReference type="InterPro" id="IPR001054">
    <property type="entry name" value="A/G_cyclase"/>
</dbReference>
<dbReference type="CDD" id="cd07302">
    <property type="entry name" value="CHD"/>
    <property type="match status" value="1"/>
</dbReference>
<dbReference type="Proteomes" id="UP000051660">
    <property type="component" value="Unassembled WGS sequence"/>
</dbReference>
<reference evidence="4 5" key="1">
    <citation type="submission" date="2014-03" db="EMBL/GenBank/DDBJ databases">
        <title>Bradyrhizobium valentinum sp. nov., isolated from effective nodules of Lupinus mariae-josephae, a lupine endemic of basic-lime soils in Eastern Spain.</title>
        <authorList>
            <person name="Duran D."/>
            <person name="Rey L."/>
            <person name="Navarro A."/>
            <person name="Busquets A."/>
            <person name="Imperial J."/>
            <person name="Ruiz-Argueso T."/>
        </authorList>
    </citation>
    <scope>NUCLEOTIDE SEQUENCE [LARGE SCALE GENOMIC DNA]</scope>
    <source>
        <strain evidence="4 5">CCBAU 23086</strain>
    </source>
</reference>
<gene>
    <name evidence="4" type="ORF">CQ14_18070</name>
</gene>
<feature type="transmembrane region" description="Helical" evidence="2">
    <location>
        <begin position="97"/>
        <end position="113"/>
    </location>
</feature>
<dbReference type="GO" id="GO:0035556">
    <property type="term" value="P:intracellular signal transduction"/>
    <property type="evidence" value="ECO:0007669"/>
    <property type="project" value="InterPro"/>
</dbReference>
<evidence type="ECO:0000313" key="5">
    <source>
        <dbReference type="Proteomes" id="UP000051660"/>
    </source>
</evidence>
<dbReference type="GO" id="GO:0004016">
    <property type="term" value="F:adenylate cyclase activity"/>
    <property type="evidence" value="ECO:0007669"/>
    <property type="project" value="UniProtKB-ARBA"/>
</dbReference>
<comment type="caution">
    <text evidence="4">The sequence shown here is derived from an EMBL/GenBank/DDBJ whole genome shotgun (WGS) entry which is preliminary data.</text>
</comment>
<proteinExistence type="predicted"/>
<dbReference type="GO" id="GO:0009190">
    <property type="term" value="P:cyclic nucleotide biosynthetic process"/>
    <property type="evidence" value="ECO:0007669"/>
    <property type="project" value="InterPro"/>
</dbReference>
<dbReference type="AlphaFoldDB" id="A0A0R3N7B8"/>
<keyword evidence="2" id="KW-0812">Transmembrane</keyword>
<evidence type="ECO:0000256" key="1">
    <source>
        <dbReference type="SAM" id="MobiDB-lite"/>
    </source>
</evidence>
<dbReference type="PANTHER" id="PTHR43081:SF1">
    <property type="entry name" value="ADENYLATE CYCLASE, TERMINAL-DIFFERENTIATION SPECIFIC"/>
    <property type="match status" value="1"/>
</dbReference>
<sequence>MAEAADVPNPGDQRTGRNEARQETQKFAEAAIAESKRQGLLLAVRARWVALAVIAVTLPIINPNWDVIYYVVMLSLFALIGWAQLKVGEVGRSQPELFLIFCDLALITLLTVVPNPFSAESWPIGMQFRFDTFIYFFVFLATATLAYSWRTVVAMGFWTSAVWAIGVGWAYLQPDTHAELSERVRAALGSDLRMFHIINPTAIDIRLRFQEITVFLIVAMTLALAVRRSNALLISHAGLERERANLARYFSPNVVNELSGNDEPLTRVRTQDVAVLFADIVGFTAYADGRDPNEVIETLRQFHERMEREVFQHGGTLDKYLGDGLMATFGTPFAGDSDALNALRCARGMIASIAELNRERKDRNQPPIQVSVGLHYGQVVLGDIGLNRLEFAVIGTTVNAASRLEALTREFGCAIVVSDALVQQARTETNQSSADFALLVEQPAQSIRGLEQPVGIWTCSSVAS</sequence>